<dbReference type="AlphaFoldDB" id="A0A518RKX2"/>
<keyword evidence="2" id="KW-1185">Reference proteome</keyword>
<evidence type="ECO:0000313" key="2">
    <source>
        <dbReference type="Proteomes" id="UP000318055"/>
    </source>
</evidence>
<accession>A0A518RKX2</accession>
<protein>
    <submittedName>
        <fullName evidence="1">Uncharacterized protein</fullName>
    </submittedName>
</protein>
<dbReference type="InterPro" id="IPR011990">
    <property type="entry name" value="TPR-like_helical_dom_sf"/>
</dbReference>
<dbReference type="EMBL" id="CP042239">
    <property type="protein sequence ID" value="QDX28106.1"/>
    <property type="molecule type" value="Genomic_DNA"/>
</dbReference>
<dbReference type="OrthoDB" id="7390129at2"/>
<gene>
    <name evidence="1" type="ORF">FPZ54_04865</name>
</gene>
<dbReference type="Gene3D" id="1.25.40.10">
    <property type="entry name" value="Tetratricopeptide repeat domain"/>
    <property type="match status" value="1"/>
</dbReference>
<dbReference type="KEGG" id="ssua:FPZ54_04865"/>
<proteinExistence type="predicted"/>
<dbReference type="Proteomes" id="UP000318055">
    <property type="component" value="Chromosome"/>
</dbReference>
<sequence length="217" mass="22934">MGWIILAGLGAATLALLWLLGAPRALWTFGAAALMLGAAGYTLQGRPDVPGAPVSAAKQTRPDDAALRDLRGAMFGRFSSIDASFFAADSLVRGGNPDIAARLMLGSVRASPNDAALWTWLGMTLVEADDQTVSPAAEVAFRRAMTLAPAHPGPPFFYGLAQVRAGNFAAARPLWRKALALSPEGAGYRRDIAVRLALLDQLLAMQQREGAPTRPVR</sequence>
<evidence type="ECO:0000313" key="1">
    <source>
        <dbReference type="EMBL" id="QDX28106.1"/>
    </source>
</evidence>
<organism evidence="1 2">
    <name type="scientific">Sphingomonas suaedae</name>
    <dbReference type="NCBI Taxonomy" id="2599297"/>
    <lineage>
        <taxon>Bacteria</taxon>
        <taxon>Pseudomonadati</taxon>
        <taxon>Pseudomonadota</taxon>
        <taxon>Alphaproteobacteria</taxon>
        <taxon>Sphingomonadales</taxon>
        <taxon>Sphingomonadaceae</taxon>
        <taxon>Sphingomonas</taxon>
    </lineage>
</organism>
<name>A0A518RKX2_9SPHN</name>
<reference evidence="1 2" key="1">
    <citation type="submission" date="2019-07" db="EMBL/GenBank/DDBJ databases">
        <title>Sphingomonas alkalisoli sp. nov., isolated from rhizosphere soil of Suaedae salsa.</title>
        <authorList>
            <person name="Zhang H."/>
            <person name="Xu L."/>
            <person name="Zhang J.-X."/>
            <person name="Sun J.-Q."/>
        </authorList>
    </citation>
    <scope>NUCLEOTIDE SEQUENCE [LARGE SCALE GENOMIC DNA]</scope>
    <source>
        <strain evidence="1 2">XS-10</strain>
    </source>
</reference>
<dbReference type="SUPFAM" id="SSF48452">
    <property type="entry name" value="TPR-like"/>
    <property type="match status" value="1"/>
</dbReference>